<feature type="compositionally biased region" description="Polar residues" evidence="2">
    <location>
        <begin position="243"/>
        <end position="256"/>
    </location>
</feature>
<organism evidence="4 5">
    <name type="scientific">Trichocladium antarcticum</name>
    <dbReference type="NCBI Taxonomy" id="1450529"/>
    <lineage>
        <taxon>Eukaryota</taxon>
        <taxon>Fungi</taxon>
        <taxon>Dikarya</taxon>
        <taxon>Ascomycota</taxon>
        <taxon>Pezizomycotina</taxon>
        <taxon>Sordariomycetes</taxon>
        <taxon>Sordariomycetidae</taxon>
        <taxon>Sordariales</taxon>
        <taxon>Chaetomiaceae</taxon>
        <taxon>Trichocladium</taxon>
    </lineage>
</organism>
<dbReference type="SUPFAM" id="SSF53474">
    <property type="entry name" value="alpha/beta-Hydrolases"/>
    <property type="match status" value="1"/>
</dbReference>
<feature type="compositionally biased region" description="Polar residues" evidence="2">
    <location>
        <begin position="483"/>
        <end position="494"/>
    </location>
</feature>
<reference evidence="4" key="1">
    <citation type="journal article" date="2023" name="Mol. Phylogenet. Evol.">
        <title>Genome-scale phylogeny and comparative genomics of the fungal order Sordariales.</title>
        <authorList>
            <person name="Hensen N."/>
            <person name="Bonometti L."/>
            <person name="Westerberg I."/>
            <person name="Brannstrom I.O."/>
            <person name="Guillou S."/>
            <person name="Cros-Aarteil S."/>
            <person name="Calhoun S."/>
            <person name="Haridas S."/>
            <person name="Kuo A."/>
            <person name="Mondo S."/>
            <person name="Pangilinan J."/>
            <person name="Riley R."/>
            <person name="LaButti K."/>
            <person name="Andreopoulos B."/>
            <person name="Lipzen A."/>
            <person name="Chen C."/>
            <person name="Yan M."/>
            <person name="Daum C."/>
            <person name="Ng V."/>
            <person name="Clum A."/>
            <person name="Steindorff A."/>
            <person name="Ohm R.A."/>
            <person name="Martin F."/>
            <person name="Silar P."/>
            <person name="Natvig D.O."/>
            <person name="Lalanne C."/>
            <person name="Gautier V."/>
            <person name="Ament-Velasquez S.L."/>
            <person name="Kruys A."/>
            <person name="Hutchinson M.I."/>
            <person name="Powell A.J."/>
            <person name="Barry K."/>
            <person name="Miller A.N."/>
            <person name="Grigoriev I.V."/>
            <person name="Debuchy R."/>
            <person name="Gladieux P."/>
            <person name="Hiltunen Thoren M."/>
            <person name="Johannesson H."/>
        </authorList>
    </citation>
    <scope>NUCLEOTIDE SEQUENCE</scope>
    <source>
        <strain evidence="4">CBS 123565</strain>
    </source>
</reference>
<dbReference type="PANTHER" id="PTHR47842">
    <property type="entry name" value="EXPRESSED PROTEIN"/>
    <property type="match status" value="1"/>
</dbReference>
<dbReference type="InterPro" id="IPR007751">
    <property type="entry name" value="DUF676_lipase-like"/>
</dbReference>
<dbReference type="Gene3D" id="3.40.50.1820">
    <property type="entry name" value="alpha/beta hydrolase"/>
    <property type="match status" value="1"/>
</dbReference>
<proteinExistence type="inferred from homology"/>
<gene>
    <name evidence="4" type="ORF">BT67DRAFT_460128</name>
</gene>
<reference evidence="4" key="2">
    <citation type="submission" date="2023-05" db="EMBL/GenBank/DDBJ databases">
        <authorList>
            <consortium name="Lawrence Berkeley National Laboratory"/>
            <person name="Steindorff A."/>
            <person name="Hensen N."/>
            <person name="Bonometti L."/>
            <person name="Westerberg I."/>
            <person name="Brannstrom I.O."/>
            <person name="Guillou S."/>
            <person name="Cros-Aarteil S."/>
            <person name="Calhoun S."/>
            <person name="Haridas S."/>
            <person name="Kuo A."/>
            <person name="Mondo S."/>
            <person name="Pangilinan J."/>
            <person name="Riley R."/>
            <person name="Labutti K."/>
            <person name="Andreopoulos B."/>
            <person name="Lipzen A."/>
            <person name="Chen C."/>
            <person name="Yanf M."/>
            <person name="Daum C."/>
            <person name="Ng V."/>
            <person name="Clum A."/>
            <person name="Ohm R."/>
            <person name="Martin F."/>
            <person name="Silar P."/>
            <person name="Natvig D."/>
            <person name="Lalanne C."/>
            <person name="Gautier V."/>
            <person name="Ament-Velasquez S.L."/>
            <person name="Kruys A."/>
            <person name="Hutchinson M.I."/>
            <person name="Powell A.J."/>
            <person name="Barry K."/>
            <person name="Miller A.N."/>
            <person name="Grigoriev I.V."/>
            <person name="Debuchy R."/>
            <person name="Gladieux P."/>
            <person name="Thoren M.H."/>
            <person name="Johannesson H."/>
        </authorList>
    </citation>
    <scope>NUCLEOTIDE SEQUENCE</scope>
    <source>
        <strain evidence="4">CBS 123565</strain>
    </source>
</reference>
<evidence type="ECO:0000259" key="3">
    <source>
        <dbReference type="Pfam" id="PF05057"/>
    </source>
</evidence>
<feature type="compositionally biased region" description="Polar residues" evidence="2">
    <location>
        <begin position="1"/>
        <end position="15"/>
    </location>
</feature>
<keyword evidence="5" id="KW-1185">Reference proteome</keyword>
<feature type="compositionally biased region" description="Polar residues" evidence="2">
    <location>
        <begin position="404"/>
        <end position="425"/>
    </location>
</feature>
<feature type="region of interest" description="Disordered" evidence="2">
    <location>
        <begin position="1"/>
        <end position="29"/>
    </location>
</feature>
<feature type="compositionally biased region" description="Basic and acidic residues" evidence="2">
    <location>
        <begin position="495"/>
        <end position="546"/>
    </location>
</feature>
<evidence type="ECO:0000313" key="5">
    <source>
        <dbReference type="Proteomes" id="UP001304895"/>
    </source>
</evidence>
<comment type="similarity">
    <text evidence="1">Belongs to the putative lipase ROG1 family.</text>
</comment>
<sequence>MQPTQSPAPRDTMNQMPDVDVAGAGAGASAGQWPAGDGLGSVLYSHKAPFDPRTSSTQSLVSSMDTGELGGRRTLLVVYIHGFMGNNSSFRSFPAHVHSFLKELLAETHVIHTKIYPRYKTYKSIEVACENFSNWLAPHESRSTDVVLVGHSMGGLLAAEVVLLPARTPYNTSSPFRHRILATVSLDAPLLGLHPGIVVSGITSLFRPAPSPPALADDAPAEAFSSRPQDNLSPDPAIHSEDSAQQDGVSPSLTQYPSGSVVSSSGPEVPDPYFNPHFFNDVSFVDRGWVKNMVHFVSKHQEENIVHAAANHIVSHLEFGGCMADYPGLKSRYKRLRMLEDVDEWHQTESGARLERVRFVNYYTVSTGVIKKPEPESPQSLHHSDGSRRSSLQELEPMPEPLDSPTTMQLTEPSTDENPLNNDPTNLGHDPQLDPIPPLPAAPTPPDLDALPDKAARKQAEKDFKQAVKAHSTAVKAREKAIKNQQKTLENQQKALEKQQRKTAKDEAKRAKQLEKEEQQLHKQQLKEQERQEKQQREAKEEEEKRRREREKKPKLRKFCMLPSKDSGGARDPAWVEVYMEGVDEVGAHCGLFFAGPHYERLVGDVGERIAGWVREDVSRRVILEGQLD</sequence>
<dbReference type="AlphaFoldDB" id="A0AAN6URW1"/>
<feature type="region of interest" description="Disordered" evidence="2">
    <location>
        <begin position="370"/>
        <end position="556"/>
    </location>
</feature>
<evidence type="ECO:0000256" key="1">
    <source>
        <dbReference type="ARBA" id="ARBA00007920"/>
    </source>
</evidence>
<feature type="compositionally biased region" description="Pro residues" evidence="2">
    <location>
        <begin position="434"/>
        <end position="446"/>
    </location>
</feature>
<comment type="caution">
    <text evidence="4">The sequence shown here is derived from an EMBL/GenBank/DDBJ whole genome shotgun (WGS) entry which is preliminary data.</text>
</comment>
<feature type="compositionally biased region" description="Basic residues" evidence="2">
    <location>
        <begin position="547"/>
        <end position="556"/>
    </location>
</feature>
<dbReference type="Proteomes" id="UP001304895">
    <property type="component" value="Unassembled WGS sequence"/>
</dbReference>
<accession>A0AAN6URW1</accession>
<feature type="compositionally biased region" description="Basic and acidic residues" evidence="2">
    <location>
        <begin position="451"/>
        <end position="466"/>
    </location>
</feature>
<feature type="domain" description="DUF676" evidence="3">
    <location>
        <begin position="76"/>
        <end position="193"/>
    </location>
</feature>
<protein>
    <recommendedName>
        <fullName evidence="3">DUF676 domain-containing protein</fullName>
    </recommendedName>
</protein>
<feature type="compositionally biased region" description="Low complexity" evidence="2">
    <location>
        <begin position="257"/>
        <end position="267"/>
    </location>
</feature>
<evidence type="ECO:0000313" key="4">
    <source>
        <dbReference type="EMBL" id="KAK4137565.1"/>
    </source>
</evidence>
<name>A0AAN6URW1_9PEZI</name>
<dbReference type="InterPro" id="IPR029058">
    <property type="entry name" value="AB_hydrolase_fold"/>
</dbReference>
<evidence type="ECO:0000256" key="2">
    <source>
        <dbReference type="SAM" id="MobiDB-lite"/>
    </source>
</evidence>
<dbReference type="EMBL" id="MU853402">
    <property type="protein sequence ID" value="KAK4137565.1"/>
    <property type="molecule type" value="Genomic_DNA"/>
</dbReference>
<feature type="region of interest" description="Disordered" evidence="2">
    <location>
        <begin position="216"/>
        <end position="267"/>
    </location>
</feature>
<dbReference type="Pfam" id="PF05057">
    <property type="entry name" value="DUF676"/>
    <property type="match status" value="1"/>
</dbReference>
<dbReference type="PANTHER" id="PTHR47842:SF3">
    <property type="entry name" value="DUF676 DOMAIN-CONTAINING PROTEIN"/>
    <property type="match status" value="1"/>
</dbReference>